<proteinExistence type="inferred from homology"/>
<keyword evidence="8" id="KW-1185">Reference proteome</keyword>
<evidence type="ECO:0000256" key="2">
    <source>
        <dbReference type="ARBA" id="ARBA00009530"/>
    </source>
</evidence>
<keyword evidence="5 6" id="KW-0472">Membrane</keyword>
<dbReference type="AlphaFoldDB" id="A0A211ZLG8"/>
<dbReference type="InterPro" id="IPR000612">
    <property type="entry name" value="PMP3"/>
</dbReference>
<evidence type="ECO:0000256" key="1">
    <source>
        <dbReference type="ARBA" id="ARBA00004370"/>
    </source>
</evidence>
<dbReference type="STRING" id="1122125.GCA_000423185_05971"/>
<comment type="subcellular location">
    <subcellularLocation>
        <location evidence="1">Membrane</location>
    </subcellularLocation>
</comment>
<sequence>MTTLLYILAFLCPPLAVYLDIGAGDELRLNIILTILGWIPGIIHALYILSIHPPH</sequence>
<dbReference type="PANTHER" id="PTHR21659:SF42">
    <property type="entry name" value="UPF0057 MEMBRANE PROTEIN ZK632.10-RELATED"/>
    <property type="match status" value="1"/>
</dbReference>
<evidence type="ECO:0000313" key="7">
    <source>
        <dbReference type="EMBL" id="OWJ66125.1"/>
    </source>
</evidence>
<dbReference type="PANTHER" id="PTHR21659">
    <property type="entry name" value="HYDROPHOBIC PROTEIN RCI2 LOW TEMPERATURE AND SALT RESPONSIVE PROTEIN LTI6 -RELATED"/>
    <property type="match status" value="1"/>
</dbReference>
<evidence type="ECO:0000256" key="4">
    <source>
        <dbReference type="ARBA" id="ARBA00022989"/>
    </source>
</evidence>
<dbReference type="RefSeq" id="WP_081991824.1">
    <property type="nucleotide sequence ID" value="NZ_JAHVDK010000013.1"/>
</dbReference>
<gene>
    <name evidence="7" type="ORF">BWR60_16160</name>
</gene>
<accession>A0A211ZLG8</accession>
<feature type="transmembrane region" description="Helical" evidence="6">
    <location>
        <begin position="29"/>
        <end position="49"/>
    </location>
</feature>
<evidence type="ECO:0000256" key="5">
    <source>
        <dbReference type="ARBA" id="ARBA00023136"/>
    </source>
</evidence>
<dbReference type="Pfam" id="PF01679">
    <property type="entry name" value="Pmp3"/>
    <property type="match status" value="1"/>
</dbReference>
<protein>
    <submittedName>
        <fullName evidence="7">YqaE/Pmp3 family membrane protein</fullName>
    </submittedName>
</protein>
<comment type="caution">
    <text evidence="7">The sequence shown here is derived from an EMBL/GenBank/DDBJ whole genome shotgun (WGS) entry which is preliminary data.</text>
</comment>
<evidence type="ECO:0000313" key="8">
    <source>
        <dbReference type="Proteomes" id="UP000196655"/>
    </source>
</evidence>
<evidence type="ECO:0000256" key="3">
    <source>
        <dbReference type="ARBA" id="ARBA00022692"/>
    </source>
</evidence>
<dbReference type="GO" id="GO:0016020">
    <property type="term" value="C:membrane"/>
    <property type="evidence" value="ECO:0007669"/>
    <property type="project" value="UniProtKB-SubCell"/>
</dbReference>
<dbReference type="EMBL" id="NHON01000028">
    <property type="protein sequence ID" value="OWJ66125.1"/>
    <property type="molecule type" value="Genomic_DNA"/>
</dbReference>
<keyword evidence="3 6" id="KW-0812">Transmembrane</keyword>
<name>A0A211ZLG8_9PROT</name>
<dbReference type="Proteomes" id="UP000196655">
    <property type="component" value="Unassembled WGS sequence"/>
</dbReference>
<evidence type="ECO:0000256" key="6">
    <source>
        <dbReference type="SAM" id="Phobius"/>
    </source>
</evidence>
<comment type="similarity">
    <text evidence="2">Belongs to the UPF0057 (PMP3) family.</text>
</comment>
<organism evidence="7 8">
    <name type="scientific">Inquilinus limosus</name>
    <dbReference type="NCBI Taxonomy" id="171674"/>
    <lineage>
        <taxon>Bacteria</taxon>
        <taxon>Pseudomonadati</taxon>
        <taxon>Pseudomonadota</taxon>
        <taxon>Alphaproteobacteria</taxon>
        <taxon>Rhodospirillales</taxon>
        <taxon>Rhodospirillaceae</taxon>
        <taxon>Inquilinus</taxon>
    </lineage>
</organism>
<keyword evidence="4 6" id="KW-1133">Transmembrane helix</keyword>
<reference evidence="8" key="1">
    <citation type="submission" date="2017-05" db="EMBL/GenBank/DDBJ databases">
        <authorList>
            <person name="Macchi M."/>
            <person name="Festa S."/>
            <person name="Coppotelli B.M."/>
            <person name="Morelli I.S."/>
        </authorList>
    </citation>
    <scope>NUCLEOTIDE SEQUENCE [LARGE SCALE GENOMIC DNA]</scope>
    <source>
        <strain evidence="8">I</strain>
    </source>
</reference>